<dbReference type="GO" id="GO:0003700">
    <property type="term" value="F:DNA-binding transcription factor activity"/>
    <property type="evidence" value="ECO:0007669"/>
    <property type="project" value="InterPro"/>
</dbReference>
<accession>A0A0V8GI26</accession>
<gene>
    <name evidence="2" type="ORF">AS033_00795</name>
</gene>
<organism evidence="2 3">
    <name type="scientific">Exiguobacterium indicum</name>
    <dbReference type="NCBI Taxonomy" id="296995"/>
    <lineage>
        <taxon>Bacteria</taxon>
        <taxon>Bacillati</taxon>
        <taxon>Bacillota</taxon>
        <taxon>Bacilli</taxon>
        <taxon>Bacillales</taxon>
        <taxon>Bacillales Family XII. Incertae Sedis</taxon>
        <taxon>Exiguobacterium</taxon>
    </lineage>
</organism>
<dbReference type="InterPro" id="IPR013325">
    <property type="entry name" value="RNA_pol_sigma_r2"/>
</dbReference>
<dbReference type="OrthoDB" id="9783788at2"/>
<dbReference type="InterPro" id="IPR007627">
    <property type="entry name" value="RNA_pol_sigma70_r2"/>
</dbReference>
<keyword evidence="2" id="KW-0966">Cell projection</keyword>
<reference evidence="2 3" key="1">
    <citation type="journal article" date="2015" name="Int. J. Syst. Evol. Microbiol.">
        <title>Exiguobacterium enclense sp. nov., isolated from sediment.</title>
        <authorList>
            <person name="Dastager S.G."/>
            <person name="Mawlankar R."/>
            <person name="Sonalkar V.V."/>
            <person name="Thorat M.N."/>
            <person name="Mual P."/>
            <person name="Verma A."/>
            <person name="Krishnamurthi S."/>
            <person name="Tang S.K."/>
            <person name="Li W.J."/>
        </authorList>
    </citation>
    <scope>NUCLEOTIDE SEQUENCE [LARGE SCALE GENOMIC DNA]</scope>
    <source>
        <strain evidence="2 3">NIO-1109</strain>
    </source>
</reference>
<keyword evidence="2" id="KW-0969">Cilium</keyword>
<sequence>MNELLRNWLPLFNSLLSRLSIHPNEQDECRQAALLRLWKSIEDGKTLTVTFVRIRAKGAMLDYLATRNRTLASEVVSDALPERPRTPHLSFTYLMNELKRDLSATEFTFLESLMNGTEETLGYSHARLRSLKSELRKKVEYLLG</sequence>
<evidence type="ECO:0000313" key="2">
    <source>
        <dbReference type="EMBL" id="KSU49936.1"/>
    </source>
</evidence>
<feature type="domain" description="RNA polymerase sigma-70 region 2" evidence="1">
    <location>
        <begin position="5"/>
        <end position="70"/>
    </location>
</feature>
<dbReference type="Proteomes" id="UP000053797">
    <property type="component" value="Unassembled WGS sequence"/>
</dbReference>
<dbReference type="EMBL" id="LNQL01000001">
    <property type="protein sequence ID" value="KSU49936.1"/>
    <property type="molecule type" value="Genomic_DNA"/>
</dbReference>
<keyword evidence="2" id="KW-0282">Flagellum</keyword>
<proteinExistence type="predicted"/>
<evidence type="ECO:0000259" key="1">
    <source>
        <dbReference type="Pfam" id="PF04542"/>
    </source>
</evidence>
<evidence type="ECO:0000313" key="3">
    <source>
        <dbReference type="Proteomes" id="UP000053797"/>
    </source>
</evidence>
<protein>
    <submittedName>
        <fullName evidence="2">Flagellar biosynthesis protein FliA</fullName>
    </submittedName>
</protein>
<dbReference type="AlphaFoldDB" id="A0A0V8GI26"/>
<comment type="caution">
    <text evidence="2">The sequence shown here is derived from an EMBL/GenBank/DDBJ whole genome shotgun (WGS) entry which is preliminary data.</text>
</comment>
<dbReference type="GO" id="GO:0006352">
    <property type="term" value="P:DNA-templated transcription initiation"/>
    <property type="evidence" value="ECO:0007669"/>
    <property type="project" value="InterPro"/>
</dbReference>
<dbReference type="RefSeq" id="WP_058264561.1">
    <property type="nucleotide sequence ID" value="NZ_FMYN01000001.1"/>
</dbReference>
<dbReference type="Pfam" id="PF04542">
    <property type="entry name" value="Sigma70_r2"/>
    <property type="match status" value="1"/>
</dbReference>
<name>A0A0V8GI26_9BACL</name>
<dbReference type="SUPFAM" id="SSF88946">
    <property type="entry name" value="Sigma2 domain of RNA polymerase sigma factors"/>
    <property type="match status" value="1"/>
</dbReference>